<dbReference type="AlphaFoldDB" id="A0A329UNW4"/>
<reference evidence="3 4" key="1">
    <citation type="submission" date="2018-02" db="EMBL/GenBank/DDBJ databases">
        <title>Complete genome sequencing of Faecalibacterium prausnitzii strains isolated from the human gut.</title>
        <authorList>
            <person name="Fitzgerald B.C."/>
            <person name="Shkoporov A.N."/>
            <person name="Ross P.R."/>
            <person name="Hill C."/>
        </authorList>
    </citation>
    <scope>NUCLEOTIDE SEQUENCE [LARGE SCALE GENOMIC DNA]</scope>
    <source>
        <strain evidence="3 4">APC922/41-1</strain>
    </source>
</reference>
<evidence type="ECO:0000256" key="1">
    <source>
        <dbReference type="SAM" id="Phobius"/>
    </source>
</evidence>
<dbReference type="Pfam" id="PF07693">
    <property type="entry name" value="KAP_NTPase"/>
    <property type="match status" value="1"/>
</dbReference>
<dbReference type="SUPFAM" id="SSF52540">
    <property type="entry name" value="P-loop containing nucleoside triphosphate hydrolases"/>
    <property type="match status" value="1"/>
</dbReference>
<dbReference type="Proteomes" id="UP000250429">
    <property type="component" value="Unassembled WGS sequence"/>
</dbReference>
<keyword evidence="1" id="KW-1133">Transmembrane helix</keyword>
<feature type="domain" description="KAP NTPase" evidence="2">
    <location>
        <begin position="142"/>
        <end position="309"/>
    </location>
</feature>
<evidence type="ECO:0000313" key="4">
    <source>
        <dbReference type="Proteomes" id="UP000250429"/>
    </source>
</evidence>
<name>A0A329UNW4_9FIRM</name>
<dbReference type="InterPro" id="IPR011646">
    <property type="entry name" value="KAP_P-loop"/>
</dbReference>
<organism evidence="3 4">
    <name type="scientific">Faecalibacterium hattorii</name>
    <dbReference type="NCBI Taxonomy" id="2935520"/>
    <lineage>
        <taxon>Bacteria</taxon>
        <taxon>Bacillati</taxon>
        <taxon>Bacillota</taxon>
        <taxon>Clostridia</taxon>
        <taxon>Eubacteriales</taxon>
        <taxon>Oscillospiraceae</taxon>
        <taxon>Faecalibacterium</taxon>
    </lineage>
</organism>
<keyword evidence="1" id="KW-0812">Transmembrane</keyword>
<keyword evidence="4" id="KW-1185">Reference proteome</keyword>
<sequence length="801" mass="92360">MKGYLLAEGKRLVLAVLAFLVVFAAVPGLRLVHLLGLLAAGLCALGLLYRNASSRFFGRVMAGGIGCLGGFVLARTMLQDRPLRMVSASEYALLFLDFLLWAGLLLWSCRADAAPKREKPPLFKEQVPDKARLIQYIRDLPIVGIHAKWGNGKSFLWENLRSDLQAQFEIVQIDLLACDLDQIEAFLIRELEKVLERGQIYPENAHYLKAQLGKNSALEKLGGIAGESGFSDTFDSLQQELERLPKKVLLNFEDIDRIRSEEVIQKIFAISEKLASDRVHVVFQYNKEALPGRLRKKDYLEKYVPFNVGLTPISFASLVEYFWDRFEMDDLPLKKDALSLIGVTRPSCETLNSAVGLDAEASFDLTSLVSIRKVQFYLEEVKVLLTSNEEFARQTNAETVAMVLLVKHFFRKEYAALQTKTSPLKIFLFKTEEGPLTLLELADRYRKPQREEPEAREQRCAALEEVLQRGENSEHLWLLMLLGYRIPFQGGDEERNRKQKVQTEMHNAKIDHLVWNVMANGVSELTDEENEVEELLHKVFYDAKKEEWPARWEAYQLDRIDGRFPKDNTTVMKWGDNALACSFRAMARAGKYAKVQTKLLELLIELERAKENPAVSDVLLECLSYCDWLNGQDLILMADFFATLNGGKNPEHLPSYRMFFQNAMEAIMQNRYCEQMGGFMFEWSYKDGYAEHEIEQLGYLKQELEEEREKQTVPFLQEELDTLIRFVEKNRELLSSPTLMPQREPGVKFDEWRGIYAHQAEIDRLKEYRKTHTQADFEQELQKSRAGLYYGEVREVLRQDE</sequence>
<feature type="transmembrane region" description="Helical" evidence="1">
    <location>
        <begin position="303"/>
        <end position="323"/>
    </location>
</feature>
<dbReference type="RefSeq" id="WP_112144755.1">
    <property type="nucleotide sequence ID" value="NZ_PRLC01000006.1"/>
</dbReference>
<proteinExistence type="predicted"/>
<accession>A0A329UNW4</accession>
<dbReference type="Gene3D" id="3.40.50.300">
    <property type="entry name" value="P-loop containing nucleotide triphosphate hydrolases"/>
    <property type="match status" value="1"/>
</dbReference>
<keyword evidence="1" id="KW-0472">Membrane</keyword>
<dbReference type="EMBL" id="PRLC01000006">
    <property type="protein sequence ID" value="RAW62290.1"/>
    <property type="molecule type" value="Genomic_DNA"/>
</dbReference>
<evidence type="ECO:0000313" key="3">
    <source>
        <dbReference type="EMBL" id="RAW62290.1"/>
    </source>
</evidence>
<protein>
    <recommendedName>
        <fullName evidence="2">KAP NTPase domain-containing protein</fullName>
    </recommendedName>
</protein>
<feature type="transmembrane region" description="Helical" evidence="1">
    <location>
        <begin position="34"/>
        <end position="49"/>
    </location>
</feature>
<feature type="transmembrane region" description="Helical" evidence="1">
    <location>
        <begin position="56"/>
        <end position="78"/>
    </location>
</feature>
<dbReference type="InterPro" id="IPR027417">
    <property type="entry name" value="P-loop_NTPase"/>
</dbReference>
<feature type="transmembrane region" description="Helical" evidence="1">
    <location>
        <begin position="90"/>
        <end position="109"/>
    </location>
</feature>
<gene>
    <name evidence="3" type="ORF">C4N23_05970</name>
</gene>
<evidence type="ECO:0000259" key="2">
    <source>
        <dbReference type="Pfam" id="PF07693"/>
    </source>
</evidence>
<comment type="caution">
    <text evidence="3">The sequence shown here is derived from an EMBL/GenBank/DDBJ whole genome shotgun (WGS) entry which is preliminary data.</text>
</comment>